<dbReference type="AlphaFoldDB" id="F2UX00"/>
<evidence type="ECO:0000256" key="1">
    <source>
        <dbReference type="SAM" id="MobiDB-lite"/>
    </source>
</evidence>
<comment type="caution">
    <text evidence="2">The sequence shown here is derived from an EMBL/GenBank/DDBJ whole genome shotgun (WGS) entry which is preliminary data.</text>
</comment>
<feature type="compositionally biased region" description="Polar residues" evidence="1">
    <location>
        <begin position="48"/>
        <end position="57"/>
    </location>
</feature>
<evidence type="ECO:0000313" key="3">
    <source>
        <dbReference type="Proteomes" id="UP000004668"/>
    </source>
</evidence>
<accession>F2UX00</accession>
<sequence>MPSALLVQAPGATRIPPPGPGGWRHAGGHWLRRRPGYGMIGTERTDSVGPTTKQAGTHDTARPGRKEDS</sequence>
<gene>
    <name evidence="2" type="ORF">HMPREF0059_01342</name>
</gene>
<protein>
    <submittedName>
        <fullName evidence="2">Uncharacterized protein</fullName>
    </submittedName>
</protein>
<evidence type="ECO:0000313" key="2">
    <source>
        <dbReference type="EMBL" id="EGE38484.1"/>
    </source>
</evidence>
<feature type="compositionally biased region" description="Basic and acidic residues" evidence="1">
    <location>
        <begin position="59"/>
        <end position="69"/>
    </location>
</feature>
<feature type="region of interest" description="Disordered" evidence="1">
    <location>
        <begin position="1"/>
        <end position="69"/>
    </location>
</feature>
<dbReference type="HOGENOM" id="CLU_2766633_0_0_11"/>
<reference evidence="2 3" key="2">
    <citation type="submission" date="2011-10" db="EMBL/GenBank/DDBJ databases">
        <title>The Genome Sequence of Actinomyces viscosus C505.</title>
        <authorList>
            <consortium name="The Broad Institute Genome Sequencing Platform"/>
            <consortium name="The Broad Institute Genome Sequencing Center for Infectious Disease"/>
            <person name="Earl A."/>
            <person name="Ward D."/>
            <person name="Feldgarden M."/>
            <person name="Gevers D."/>
            <person name="Sibley C.D."/>
            <person name="Field T.R."/>
            <person name="Grinwis M."/>
            <person name="Eshaghurshan C.S."/>
            <person name="Surette M.G."/>
            <person name="Young S.K."/>
            <person name="Zeng Q."/>
            <person name="Gargeya S."/>
            <person name="Fitzgerald M."/>
            <person name="Haas B."/>
            <person name="Abouelleil A."/>
            <person name="Alvarado L."/>
            <person name="Arachchi H.M."/>
            <person name="Berlin A."/>
            <person name="Brown A."/>
            <person name="Chapman S.B."/>
            <person name="Chen Z."/>
            <person name="Dunbar C."/>
            <person name="Freedman E."/>
            <person name="Gearin G."/>
            <person name="Goldberg J."/>
            <person name="Griggs A."/>
            <person name="Gujja S."/>
            <person name="Heiman D."/>
            <person name="Howarth C."/>
            <person name="Larson L."/>
            <person name="Lui A."/>
            <person name="MacDonald P.J.P."/>
            <person name="Montmayeur A."/>
            <person name="Murphy C."/>
            <person name="Neiman D."/>
            <person name="Pearson M."/>
            <person name="Priest M."/>
            <person name="Roberts A."/>
            <person name="Saif S."/>
            <person name="Shea T."/>
            <person name="Shenoy N."/>
            <person name="Sisk P."/>
            <person name="Stolte C."/>
            <person name="Sykes S."/>
            <person name="Wortman J."/>
            <person name="Nusbaum C."/>
            <person name="Birren B."/>
        </authorList>
    </citation>
    <scope>NUCLEOTIDE SEQUENCE [LARGE SCALE GENOMIC DNA]</scope>
    <source>
        <strain evidence="2 3">C505</strain>
    </source>
</reference>
<reference evidence="3" key="1">
    <citation type="submission" date="2010-02" db="EMBL/GenBank/DDBJ databases">
        <title>The Genome Sequence of Prevotella oris strain C735.</title>
        <authorList>
            <consortium name="The Broad Institute Genome Sequencing Platform"/>
            <person name="Ward D."/>
            <person name="Feldgarden M."/>
            <person name="Earl A."/>
            <person name="Young S.K."/>
            <person name="Zeng Q."/>
            <person name="Koehrsen M."/>
            <person name="Alvarado L."/>
            <person name="Berlin A."/>
            <person name="Bochicchio J."/>
            <person name="Borenstein D."/>
            <person name="Chapman S.B."/>
            <person name="Chen Z."/>
            <person name="Engels R."/>
            <person name="Freedman E."/>
            <person name="Gellesch M."/>
            <person name="Goldberg J."/>
            <person name="Griggs A."/>
            <person name="Gujja S."/>
            <person name="Heilman E."/>
            <person name="Heiman D."/>
            <person name="Hepburn T."/>
            <person name="Howarth C."/>
            <person name="Jen D."/>
            <person name="Larson L."/>
            <person name="Mehta T."/>
            <person name="Park D."/>
            <person name="Pearson M."/>
            <person name="Roberts A."/>
            <person name="Saif S."/>
            <person name="Shea T."/>
            <person name="Shenoy N."/>
            <person name="Sisk P."/>
            <person name="Stolte C."/>
            <person name="Sykes S."/>
            <person name="Thomson T."/>
            <person name="Walk T."/>
            <person name="White J."/>
            <person name="Yandava C."/>
            <person name="Sibley C.D."/>
            <person name="Field T.R."/>
            <person name="Grinwis M."/>
            <person name="Eshaghurshan C.S."/>
            <person name="Surette M.G."/>
            <person name="Haas B."/>
            <person name="Nusbaum C."/>
            <person name="Birren B."/>
        </authorList>
    </citation>
    <scope>NUCLEOTIDE SEQUENCE [LARGE SCALE GENOMIC DNA]</scope>
    <source>
        <strain evidence="3">C505</strain>
    </source>
</reference>
<feature type="compositionally biased region" description="Basic residues" evidence="1">
    <location>
        <begin position="26"/>
        <end position="35"/>
    </location>
</feature>
<dbReference type="EMBL" id="ACRE02000073">
    <property type="protein sequence ID" value="EGE38484.1"/>
    <property type="molecule type" value="Genomic_DNA"/>
</dbReference>
<proteinExistence type="predicted"/>
<dbReference type="Proteomes" id="UP000004668">
    <property type="component" value="Unassembled WGS sequence"/>
</dbReference>
<organism evidence="2 3">
    <name type="scientific">Actinomyces viscosus C505</name>
    <dbReference type="NCBI Taxonomy" id="562973"/>
    <lineage>
        <taxon>Bacteria</taxon>
        <taxon>Bacillati</taxon>
        <taxon>Actinomycetota</taxon>
        <taxon>Actinomycetes</taxon>
        <taxon>Actinomycetales</taxon>
        <taxon>Actinomycetaceae</taxon>
        <taxon>Actinomyces</taxon>
    </lineage>
</organism>
<name>F2UX00_ACTVI</name>